<dbReference type="InterPro" id="IPR027469">
    <property type="entry name" value="Cation_efflux_TMD_sf"/>
</dbReference>
<evidence type="ECO:0000259" key="8">
    <source>
        <dbReference type="Pfam" id="PF01545"/>
    </source>
</evidence>
<dbReference type="SUPFAM" id="SSF160240">
    <property type="entry name" value="Cation efflux protein cytoplasmic domain-like"/>
    <property type="match status" value="1"/>
</dbReference>
<evidence type="ECO:0000313" key="11">
    <source>
        <dbReference type="Proteomes" id="UP000604481"/>
    </source>
</evidence>
<dbReference type="InterPro" id="IPR027470">
    <property type="entry name" value="Cation_efflux_CTD"/>
</dbReference>
<dbReference type="PANTHER" id="PTHR43840">
    <property type="entry name" value="MITOCHONDRIAL METAL TRANSPORTER 1-RELATED"/>
    <property type="match status" value="1"/>
</dbReference>
<dbReference type="InterPro" id="IPR058533">
    <property type="entry name" value="Cation_efflux_TM"/>
</dbReference>
<evidence type="ECO:0000256" key="7">
    <source>
        <dbReference type="SAM" id="Phobius"/>
    </source>
</evidence>
<accession>A0A8J7K1U6</accession>
<feature type="transmembrane region" description="Helical" evidence="7">
    <location>
        <begin position="169"/>
        <end position="187"/>
    </location>
</feature>
<evidence type="ECO:0000259" key="9">
    <source>
        <dbReference type="Pfam" id="PF16916"/>
    </source>
</evidence>
<proteinExistence type="inferred from homology"/>
<evidence type="ECO:0000256" key="1">
    <source>
        <dbReference type="ARBA" id="ARBA00004141"/>
    </source>
</evidence>
<dbReference type="EMBL" id="JADFUA010000005">
    <property type="protein sequence ID" value="MBE9609716.1"/>
    <property type="molecule type" value="Genomic_DNA"/>
</dbReference>
<feature type="transmembrane region" description="Helical" evidence="7">
    <location>
        <begin position="51"/>
        <end position="71"/>
    </location>
</feature>
<dbReference type="Gene3D" id="3.30.70.1350">
    <property type="entry name" value="Cation efflux protein, cytoplasmic domain"/>
    <property type="match status" value="1"/>
</dbReference>
<dbReference type="NCBIfam" id="TIGR01297">
    <property type="entry name" value="CDF"/>
    <property type="match status" value="1"/>
</dbReference>
<dbReference type="Proteomes" id="UP000604481">
    <property type="component" value="Unassembled WGS sequence"/>
</dbReference>
<dbReference type="GO" id="GO:0016020">
    <property type="term" value="C:membrane"/>
    <property type="evidence" value="ECO:0007669"/>
    <property type="project" value="UniProtKB-SubCell"/>
</dbReference>
<evidence type="ECO:0000256" key="4">
    <source>
        <dbReference type="ARBA" id="ARBA00022692"/>
    </source>
</evidence>
<comment type="subcellular location">
    <subcellularLocation>
        <location evidence="1">Membrane</location>
        <topology evidence="1">Multi-pass membrane protein</topology>
    </subcellularLocation>
</comment>
<reference evidence="10 11" key="1">
    <citation type="submission" date="2020-10" db="EMBL/GenBank/DDBJ databases">
        <title>The genome sequence of Chitinilyticum litopenaei 4Y14.</title>
        <authorList>
            <person name="Liu Y."/>
        </authorList>
    </citation>
    <scope>NUCLEOTIDE SEQUENCE [LARGE SCALE GENOMIC DNA]</scope>
    <source>
        <strain evidence="10 11">4Y14</strain>
    </source>
</reference>
<feature type="domain" description="Cation efflux protein transmembrane" evidence="8">
    <location>
        <begin position="25"/>
        <end position="218"/>
    </location>
</feature>
<comment type="similarity">
    <text evidence="2">Belongs to the cation diffusion facilitator (CDF) transporter (TC 2.A.4) family.</text>
</comment>
<evidence type="ECO:0000256" key="6">
    <source>
        <dbReference type="ARBA" id="ARBA00023136"/>
    </source>
</evidence>
<evidence type="ECO:0000256" key="3">
    <source>
        <dbReference type="ARBA" id="ARBA00022448"/>
    </source>
</evidence>
<feature type="domain" description="Cation efflux protein cytoplasmic" evidence="9">
    <location>
        <begin position="222"/>
        <end position="298"/>
    </location>
</feature>
<evidence type="ECO:0000313" key="10">
    <source>
        <dbReference type="EMBL" id="MBE9609716.1"/>
    </source>
</evidence>
<dbReference type="SUPFAM" id="SSF161111">
    <property type="entry name" value="Cation efflux protein transmembrane domain-like"/>
    <property type="match status" value="1"/>
</dbReference>
<feature type="transmembrane region" description="Helical" evidence="7">
    <location>
        <begin position="92"/>
        <end position="113"/>
    </location>
</feature>
<gene>
    <name evidence="10" type="ORF">INR99_10155</name>
</gene>
<name>A0A8J7K1U6_9NEIS</name>
<protein>
    <submittedName>
        <fullName evidence="10">Cation transporter</fullName>
    </submittedName>
</protein>
<dbReference type="Gene3D" id="1.20.1510.10">
    <property type="entry name" value="Cation efflux protein transmembrane domain"/>
    <property type="match status" value="1"/>
</dbReference>
<keyword evidence="5 7" id="KW-1133">Transmembrane helix</keyword>
<sequence length="376" mass="40483">MSAMIETAGSASATERQNAARTSTLVSVVVNVLLTIVQIVVGILAKSQALVADGVHSLSDLLADFVVLFVNHHSHKDADDDHQYGHARFENAASLVLGVLLLVVGAGMLWTAADKLLHPEHIARVHPVALWVALLALAGKEGLFRYMLAVAKRVSSSMLIANAWHARSDAASSLVVAVGIVGNLLGYPLLDPLAALIVGIMVGKMGWEFSWDALHDLMDRALPADEVTAITATLAGTPGVLGVHDLRTRKMGDLAVIDAHIEVDPRISVTEGHLIAVRCHDRVMATHAVLNITVHVDPREECESHLLPLPPRDELACAVAAQLAQQAHQLHLHFVEGAVELDILLAETPVRPVDTASLRERFPALRQIRIFVEQRA</sequence>
<evidence type="ECO:0000256" key="2">
    <source>
        <dbReference type="ARBA" id="ARBA00008114"/>
    </source>
</evidence>
<dbReference type="AlphaFoldDB" id="A0A8J7K1U6"/>
<keyword evidence="11" id="KW-1185">Reference proteome</keyword>
<dbReference type="InterPro" id="IPR050291">
    <property type="entry name" value="CDF_Transporter"/>
</dbReference>
<dbReference type="Pfam" id="PF16916">
    <property type="entry name" value="ZT_dimer"/>
    <property type="match status" value="1"/>
</dbReference>
<keyword evidence="6 7" id="KW-0472">Membrane</keyword>
<comment type="caution">
    <text evidence="10">The sequence shown here is derived from an EMBL/GenBank/DDBJ whole genome shotgun (WGS) entry which is preliminary data.</text>
</comment>
<dbReference type="Pfam" id="PF01545">
    <property type="entry name" value="Cation_efflux"/>
    <property type="match status" value="1"/>
</dbReference>
<dbReference type="RefSeq" id="WP_194116241.1">
    <property type="nucleotide sequence ID" value="NZ_JADFUA010000005.1"/>
</dbReference>
<evidence type="ECO:0000256" key="5">
    <source>
        <dbReference type="ARBA" id="ARBA00022989"/>
    </source>
</evidence>
<feature type="transmembrane region" description="Helical" evidence="7">
    <location>
        <begin position="128"/>
        <end position="148"/>
    </location>
</feature>
<keyword evidence="3" id="KW-0813">Transport</keyword>
<dbReference type="InterPro" id="IPR036837">
    <property type="entry name" value="Cation_efflux_CTD_sf"/>
</dbReference>
<dbReference type="FunFam" id="1.20.1510.10:FF:000006">
    <property type="entry name" value="Divalent cation efflux transporter"/>
    <property type="match status" value="1"/>
</dbReference>
<keyword evidence="4 7" id="KW-0812">Transmembrane</keyword>
<dbReference type="PANTHER" id="PTHR43840:SF15">
    <property type="entry name" value="MITOCHONDRIAL METAL TRANSPORTER 1-RELATED"/>
    <property type="match status" value="1"/>
</dbReference>
<dbReference type="InterPro" id="IPR002524">
    <property type="entry name" value="Cation_efflux"/>
</dbReference>
<organism evidence="10 11">
    <name type="scientific">Chitinilyticum piscinae</name>
    <dbReference type="NCBI Taxonomy" id="2866724"/>
    <lineage>
        <taxon>Bacteria</taxon>
        <taxon>Pseudomonadati</taxon>
        <taxon>Pseudomonadota</taxon>
        <taxon>Betaproteobacteria</taxon>
        <taxon>Neisseriales</taxon>
        <taxon>Chitinibacteraceae</taxon>
        <taxon>Chitinilyticum</taxon>
    </lineage>
</organism>
<feature type="transmembrane region" description="Helical" evidence="7">
    <location>
        <begin position="25"/>
        <end position="45"/>
    </location>
</feature>
<dbReference type="GO" id="GO:0008324">
    <property type="term" value="F:monoatomic cation transmembrane transporter activity"/>
    <property type="evidence" value="ECO:0007669"/>
    <property type="project" value="InterPro"/>
</dbReference>